<protein>
    <recommendedName>
        <fullName evidence="2">glutamine--fructose-6-phosphate transaminase (isomerizing)</fullName>
        <ecNumber evidence="2">2.6.1.16</ecNumber>
    </recommendedName>
</protein>
<organism evidence="6 7">
    <name type="scientific">Mycobacterium palustre</name>
    <dbReference type="NCBI Taxonomy" id="153971"/>
    <lineage>
        <taxon>Bacteria</taxon>
        <taxon>Bacillati</taxon>
        <taxon>Actinomycetota</taxon>
        <taxon>Actinomycetes</taxon>
        <taxon>Mycobacteriales</taxon>
        <taxon>Mycobacteriaceae</taxon>
        <taxon>Mycobacterium</taxon>
        <taxon>Mycobacterium simiae complex</taxon>
    </lineage>
</organism>
<proteinExistence type="predicted"/>
<dbReference type="EC" id="2.6.1.16" evidence="2"/>
<comment type="catalytic activity">
    <reaction evidence="1">
        <text>D-fructose 6-phosphate + L-glutamine = D-glucosamine 6-phosphate + L-glutamate</text>
        <dbReference type="Rhea" id="RHEA:13237"/>
        <dbReference type="ChEBI" id="CHEBI:29985"/>
        <dbReference type="ChEBI" id="CHEBI:58359"/>
        <dbReference type="ChEBI" id="CHEBI:58725"/>
        <dbReference type="ChEBI" id="CHEBI:61527"/>
        <dbReference type="EC" id="2.6.1.16"/>
    </reaction>
</comment>
<dbReference type="RefSeq" id="WP_085080569.1">
    <property type="nucleotide sequence ID" value="NZ_JACKRZ010000073.1"/>
</dbReference>
<evidence type="ECO:0000313" key="6">
    <source>
        <dbReference type="EMBL" id="ORW18771.1"/>
    </source>
</evidence>
<dbReference type="PROSITE" id="PS51278">
    <property type="entry name" value="GATASE_TYPE_2"/>
    <property type="match status" value="1"/>
</dbReference>
<dbReference type="Pfam" id="PF13522">
    <property type="entry name" value="GATase_6"/>
    <property type="match status" value="1"/>
</dbReference>
<dbReference type="InterPro" id="IPR017932">
    <property type="entry name" value="GATase_2_dom"/>
</dbReference>
<comment type="caution">
    <text evidence="6">The sequence shown here is derived from an EMBL/GenBank/DDBJ whole genome shotgun (WGS) entry which is preliminary data.</text>
</comment>
<evidence type="ECO:0000259" key="5">
    <source>
        <dbReference type="PROSITE" id="PS51278"/>
    </source>
</evidence>
<keyword evidence="3 6" id="KW-0808">Transferase</keyword>
<dbReference type="InterPro" id="IPR029055">
    <property type="entry name" value="Ntn_hydrolases_N"/>
</dbReference>
<keyword evidence="4 6" id="KW-0315">Glutamine amidotransferase</keyword>
<evidence type="ECO:0000313" key="7">
    <source>
        <dbReference type="Proteomes" id="UP000193529"/>
    </source>
</evidence>
<dbReference type="PANTHER" id="PTHR10937">
    <property type="entry name" value="GLUCOSAMINE--FRUCTOSE-6-PHOSPHATE AMINOTRANSFERASE, ISOMERIZING"/>
    <property type="match status" value="1"/>
</dbReference>
<accession>A0A1X1Z6A3</accession>
<dbReference type="Gene3D" id="3.60.20.10">
    <property type="entry name" value="Glutamine Phosphoribosylpyrophosphate, subunit 1, domain 1"/>
    <property type="match status" value="1"/>
</dbReference>
<evidence type="ECO:0000256" key="1">
    <source>
        <dbReference type="ARBA" id="ARBA00001031"/>
    </source>
</evidence>
<dbReference type="SUPFAM" id="SSF56235">
    <property type="entry name" value="N-terminal nucleophile aminohydrolases (Ntn hydrolases)"/>
    <property type="match status" value="1"/>
</dbReference>
<sequence length="298" mass="31499">MCGIVGLHLRSPKLVPHLGRLLTGMLCEMADRGADSAGVAIYGDPTWSPVGYGCISLLATAMSKDQVASKVSSRLGSAVTVTQIGETYQLCAPVASHILLAGVREACPDALVAGFGADLTVLKGVGHPRQLTEAWGLSGVTGWQGVGHTRMATESAVSPAGAHPYAVGPAQCMVHNGSFANHATIRRELIAHGVRFDSDNDTEVGARFVAQQLAQGHGVETALKELCARFDGFYTLLVSDHDSFAVVRDAIACKPAVLAETPKWVAIASEYRALTGLPGVERAEIWEPEPEVVYAWTR</sequence>
<dbReference type="GO" id="GO:0004360">
    <property type="term" value="F:glutamine-fructose-6-phosphate transaminase (isomerizing) activity"/>
    <property type="evidence" value="ECO:0007669"/>
    <property type="project" value="UniProtKB-EC"/>
</dbReference>
<evidence type="ECO:0000256" key="3">
    <source>
        <dbReference type="ARBA" id="ARBA00022679"/>
    </source>
</evidence>
<feature type="domain" description="Glutamine amidotransferase type-2" evidence="5">
    <location>
        <begin position="2"/>
        <end position="298"/>
    </location>
</feature>
<name>A0A1X1Z6A3_9MYCO</name>
<evidence type="ECO:0000256" key="2">
    <source>
        <dbReference type="ARBA" id="ARBA00012916"/>
    </source>
</evidence>
<dbReference type="STRING" id="153971.AWC19_18525"/>
<dbReference type="EMBL" id="LQPJ01000136">
    <property type="protein sequence ID" value="ORW18771.1"/>
    <property type="molecule type" value="Genomic_DNA"/>
</dbReference>
<keyword evidence="7" id="KW-1185">Reference proteome</keyword>
<dbReference type="AlphaFoldDB" id="A0A1X1Z6A3"/>
<gene>
    <name evidence="6" type="ORF">AWC19_18525</name>
</gene>
<dbReference type="Proteomes" id="UP000193529">
    <property type="component" value="Unassembled WGS sequence"/>
</dbReference>
<evidence type="ECO:0000256" key="4">
    <source>
        <dbReference type="ARBA" id="ARBA00022962"/>
    </source>
</evidence>
<dbReference type="OrthoDB" id="9763290at2"/>
<reference evidence="6 7" key="1">
    <citation type="submission" date="2016-01" db="EMBL/GenBank/DDBJ databases">
        <title>The new phylogeny of the genus Mycobacterium.</title>
        <authorList>
            <person name="Tarcisio F."/>
            <person name="Conor M."/>
            <person name="Antonella G."/>
            <person name="Elisabetta G."/>
            <person name="Giulia F.S."/>
            <person name="Sara T."/>
            <person name="Anna F."/>
            <person name="Clotilde B."/>
            <person name="Roberto B."/>
            <person name="Veronica D.S."/>
            <person name="Fabio R."/>
            <person name="Monica P."/>
            <person name="Olivier J."/>
            <person name="Enrico T."/>
            <person name="Nicola S."/>
        </authorList>
    </citation>
    <scope>NUCLEOTIDE SEQUENCE [LARGE SCALE GENOMIC DNA]</scope>
    <source>
        <strain evidence="6 7">DSM 44572</strain>
    </source>
</reference>